<gene>
    <name evidence="1" type="ORF">CferDRAFT_1822</name>
</gene>
<proteinExistence type="predicted"/>
<organism evidence="1 2">
    <name type="scientific">Chlorobium ferrooxidans DSM 13031</name>
    <dbReference type="NCBI Taxonomy" id="377431"/>
    <lineage>
        <taxon>Bacteria</taxon>
        <taxon>Pseudomonadati</taxon>
        <taxon>Chlorobiota</taxon>
        <taxon>Chlorobiia</taxon>
        <taxon>Chlorobiales</taxon>
        <taxon>Chlorobiaceae</taxon>
        <taxon>Chlorobium/Pelodictyon group</taxon>
        <taxon>Chlorobium</taxon>
    </lineage>
</organism>
<dbReference type="EMBL" id="AASE01000002">
    <property type="protein sequence ID" value="EAT59815.1"/>
    <property type="molecule type" value="Genomic_DNA"/>
</dbReference>
<protein>
    <submittedName>
        <fullName evidence="1">Uncharacterized protein</fullName>
    </submittedName>
</protein>
<name>Q0YTT6_9CHLB</name>
<dbReference type="AlphaFoldDB" id="Q0YTT6"/>
<reference evidence="1 2" key="2">
    <citation type="submission" date="2006-07" db="EMBL/GenBank/DDBJ databases">
        <title>Sequencing of the draft genome and assembly of Chlorobium ferroxidans DSM 13031.</title>
        <authorList>
            <consortium name="US DOE Joint Genome Institute (JGI-PGF)"/>
            <person name="Copeland A."/>
            <person name="Lucas S."/>
            <person name="Lapidus A."/>
            <person name="Barry K."/>
            <person name="Glavina del Rio T."/>
            <person name="Dalin E."/>
            <person name="Tice H."/>
            <person name="Bruce D."/>
            <person name="Pitluck S."/>
            <person name="Richardson P."/>
        </authorList>
    </citation>
    <scope>NUCLEOTIDE SEQUENCE [LARGE SCALE GENOMIC DNA]</scope>
    <source>
        <strain evidence="1 2">DSM 13031</strain>
    </source>
</reference>
<accession>Q0YTT6</accession>
<dbReference type="Proteomes" id="UP000004162">
    <property type="component" value="Unassembled WGS sequence"/>
</dbReference>
<comment type="caution">
    <text evidence="1">The sequence shown here is derived from an EMBL/GenBank/DDBJ whole genome shotgun (WGS) entry which is preliminary data.</text>
</comment>
<sequence>MNNILPEIRIQKLRNACDRYGFSGVIAKKTGITFAPLSFANWLHGWIWNDPYIEIFVGGRGQRKSLSIVVASEHEKQVVDSKGYTNCVLGGLPLIYVPEQGIARRDKTLLAFLPHSTESAKLKKSHLDYLDYLHSVRRDFSDVYVSIYWYDNSPDLQDDIKKRDLIPVIGARPDDMNALARMRRMLEFADYVTSNCIGSHIAYALYCGCTVSICGPYHMYDNNMITAAGNVHEYSESYYNHLIESQKESYVKGRYPWLFPGHPAKGRKDVSYGEQILGKKWMLGDKDLKKVLGWTVEGQIKGYVTGGLRRVNRYVRSV</sequence>
<evidence type="ECO:0000313" key="2">
    <source>
        <dbReference type="Proteomes" id="UP000004162"/>
    </source>
</evidence>
<evidence type="ECO:0000313" key="1">
    <source>
        <dbReference type="EMBL" id="EAT59815.1"/>
    </source>
</evidence>
<keyword evidence="2" id="KW-1185">Reference proteome</keyword>
<reference evidence="1 2" key="1">
    <citation type="submission" date="2006-07" db="EMBL/GenBank/DDBJ databases">
        <title>Annotation of the draft genome assembly of Chlorobium ferroxidans DSM 13031.</title>
        <authorList>
            <consortium name="US DOE Joint Genome Institute (JGI-ORNL)"/>
            <person name="Larimer F."/>
            <person name="Land M."/>
            <person name="Hauser L."/>
        </authorList>
    </citation>
    <scope>NUCLEOTIDE SEQUENCE [LARGE SCALE GENOMIC DNA]</scope>
    <source>
        <strain evidence="1 2">DSM 13031</strain>
    </source>
</reference>